<comment type="caution">
    <text evidence="2">The sequence shown here is derived from an EMBL/GenBank/DDBJ whole genome shotgun (WGS) entry which is preliminary data.</text>
</comment>
<sequence length="171" mass="17555">MSYVAPQYPSTPPAKGGKPWLLIVGAVLAIIAVALCCVGGFMTVGSGQDLADSPEYTGSHTVTLQEGDTRAVWSSDESASCSVTGPSGSVSDASGSTQTTSWGEEQYHRVFAIEADQAGDYTINCASPFRVGDSLSTGGFIGMGVGAGLGCIAVVLMGIGLVLWLTRRKRA</sequence>
<keyword evidence="1" id="KW-1133">Transmembrane helix</keyword>
<proteinExistence type="predicted"/>
<dbReference type="STRING" id="1210046.B277_12361"/>
<feature type="transmembrane region" description="Helical" evidence="1">
    <location>
        <begin position="140"/>
        <end position="165"/>
    </location>
</feature>
<dbReference type="EMBL" id="ALWX01000055">
    <property type="protein sequence ID" value="EKA60528.1"/>
    <property type="molecule type" value="Genomic_DNA"/>
</dbReference>
<feature type="transmembrane region" description="Helical" evidence="1">
    <location>
        <begin position="20"/>
        <end position="44"/>
    </location>
</feature>
<dbReference type="PATRIC" id="fig|1210046.3.peg.2378"/>
<keyword evidence="5" id="KW-1185">Reference proteome</keyword>
<keyword evidence="1" id="KW-0812">Transmembrane</keyword>
<reference evidence="3" key="3">
    <citation type="submission" date="2017-11" db="EMBL/GenBank/DDBJ databases">
        <authorList>
            <person name="Seuylemezian A."/>
            <person name="Cooper K."/>
            <person name="Vaishampayan P."/>
        </authorList>
    </citation>
    <scope>NUCLEOTIDE SEQUENCE</scope>
    <source>
        <strain evidence="3">PVAS-1</strain>
    </source>
</reference>
<evidence type="ECO:0000313" key="4">
    <source>
        <dbReference type="Proteomes" id="UP000004474"/>
    </source>
</evidence>
<organism evidence="2 4">
    <name type="scientific">Janibacter hoylei PVAS-1</name>
    <dbReference type="NCBI Taxonomy" id="1210046"/>
    <lineage>
        <taxon>Bacteria</taxon>
        <taxon>Bacillati</taxon>
        <taxon>Actinomycetota</taxon>
        <taxon>Actinomycetes</taxon>
        <taxon>Micrococcales</taxon>
        <taxon>Intrasporangiaceae</taxon>
        <taxon>Janibacter</taxon>
    </lineage>
</organism>
<dbReference type="OrthoDB" id="4862502at2"/>
<evidence type="ECO:0000313" key="2">
    <source>
        <dbReference type="EMBL" id="EKA60528.1"/>
    </source>
</evidence>
<evidence type="ECO:0000313" key="5">
    <source>
        <dbReference type="Proteomes" id="UP000288711"/>
    </source>
</evidence>
<accession>K1EMJ7</accession>
<dbReference type="Proteomes" id="UP000288711">
    <property type="component" value="Unassembled WGS sequence"/>
</dbReference>
<dbReference type="eggNOG" id="ENOG5033ICH">
    <property type="taxonomic scope" value="Bacteria"/>
</dbReference>
<keyword evidence="1" id="KW-0472">Membrane</keyword>
<dbReference type="RefSeq" id="WP_007928561.1">
    <property type="nucleotide sequence ID" value="NZ_ALWX01000055.1"/>
</dbReference>
<evidence type="ECO:0000256" key="1">
    <source>
        <dbReference type="SAM" id="Phobius"/>
    </source>
</evidence>
<dbReference type="Proteomes" id="UP000004474">
    <property type="component" value="Unassembled WGS sequence"/>
</dbReference>
<reference evidence="3 5" key="1">
    <citation type="journal article" date="2009" name="Int. J. Syst. Evol. Microbiol.">
        <title>Janibacter hoylei sp. nov., Bacillus isronensis sp. nov. and Bacillus aryabhattai sp. nov., isolated from cryotubes used for collecting air from the upper atmosphere.</title>
        <authorList>
            <person name="Shivaji S."/>
            <person name="Chaturvedi P."/>
            <person name="Begum Z."/>
            <person name="Pindi P.K."/>
            <person name="Manorama R."/>
            <person name="Padmanaban D.A."/>
            <person name="Shouche Y.S."/>
            <person name="Pawar S."/>
            <person name="Vaishampayan P."/>
            <person name="Dutt C.B."/>
            <person name="Datta G.N."/>
            <person name="Manchanda R.K."/>
            <person name="Rao U.R."/>
            <person name="Bhargava P.M."/>
            <person name="Narlikar J.V."/>
        </authorList>
    </citation>
    <scope>NUCLEOTIDE SEQUENCE [LARGE SCALE GENOMIC DNA]</scope>
    <source>
        <strain evidence="3 5">PVAS-1</strain>
    </source>
</reference>
<protein>
    <submittedName>
        <fullName evidence="2">Uncharacterized protein</fullName>
    </submittedName>
</protein>
<reference evidence="2 4" key="2">
    <citation type="journal article" date="2012" name="J. Bacteriol.">
        <title>Genome Sequence of Janibacter hoylei MTCC8307, Isolated from the Stratospheric Air.</title>
        <authorList>
            <person name="Pawar S.P."/>
            <person name="Dhotre D.P."/>
            <person name="Shetty S.A."/>
            <person name="Chowdhury S.P."/>
            <person name="Chaudhari B.L."/>
            <person name="Shouche Y.S."/>
        </authorList>
    </citation>
    <scope>NUCLEOTIDE SEQUENCE [LARGE SCALE GENOMIC DNA]</scope>
    <source>
        <strain evidence="2 4">PVAS-1</strain>
    </source>
</reference>
<evidence type="ECO:0000313" key="3">
    <source>
        <dbReference type="EMBL" id="RWU81328.1"/>
    </source>
</evidence>
<dbReference type="AlphaFoldDB" id="K1EMJ7"/>
<gene>
    <name evidence="2" type="ORF">B277_12361</name>
    <name evidence="3" type="ORF">CWN80_14870</name>
</gene>
<name>K1EMJ7_9MICO</name>
<dbReference type="EMBL" id="PIPF01000016">
    <property type="protein sequence ID" value="RWU81328.1"/>
    <property type="molecule type" value="Genomic_DNA"/>
</dbReference>